<gene>
    <name evidence="6" type="ORF">ABVK25_001485</name>
</gene>
<dbReference type="PANTHER" id="PTHR23502:SF3">
    <property type="entry name" value="MAJOR FACILITATOR SUPERFAMILY (MFS) PROFILE DOMAIN-CONTAINING PROTEIN-RELATED"/>
    <property type="match status" value="1"/>
</dbReference>
<evidence type="ECO:0000256" key="2">
    <source>
        <dbReference type="ARBA" id="ARBA00022692"/>
    </source>
</evidence>
<proteinExistence type="predicted"/>
<evidence type="ECO:0000256" key="4">
    <source>
        <dbReference type="ARBA" id="ARBA00023136"/>
    </source>
</evidence>
<evidence type="ECO:0000256" key="5">
    <source>
        <dbReference type="SAM" id="Phobius"/>
    </source>
</evidence>
<organism evidence="6 7">
    <name type="scientific">Lepraria finkii</name>
    <dbReference type="NCBI Taxonomy" id="1340010"/>
    <lineage>
        <taxon>Eukaryota</taxon>
        <taxon>Fungi</taxon>
        <taxon>Dikarya</taxon>
        <taxon>Ascomycota</taxon>
        <taxon>Pezizomycotina</taxon>
        <taxon>Lecanoromycetes</taxon>
        <taxon>OSLEUM clade</taxon>
        <taxon>Lecanoromycetidae</taxon>
        <taxon>Lecanorales</taxon>
        <taxon>Lecanorineae</taxon>
        <taxon>Stereocaulaceae</taxon>
        <taxon>Lepraria</taxon>
    </lineage>
</organism>
<comment type="subcellular location">
    <subcellularLocation>
        <location evidence="1">Membrane</location>
        <topology evidence="1">Multi-pass membrane protein</topology>
    </subcellularLocation>
</comment>
<dbReference type="PANTHER" id="PTHR23502">
    <property type="entry name" value="MAJOR FACILITATOR SUPERFAMILY"/>
    <property type="match status" value="1"/>
</dbReference>
<evidence type="ECO:0000313" key="7">
    <source>
        <dbReference type="Proteomes" id="UP001590951"/>
    </source>
</evidence>
<evidence type="ECO:0000256" key="1">
    <source>
        <dbReference type="ARBA" id="ARBA00004141"/>
    </source>
</evidence>
<dbReference type="InterPro" id="IPR036259">
    <property type="entry name" value="MFS_trans_sf"/>
</dbReference>
<dbReference type="EMBL" id="JBHFEH010000003">
    <property type="protein sequence ID" value="KAL2057868.1"/>
    <property type="molecule type" value="Genomic_DNA"/>
</dbReference>
<dbReference type="Proteomes" id="UP001590951">
    <property type="component" value="Unassembled WGS sequence"/>
</dbReference>
<sequence length="124" mass="14328">MWHPDYQQYAVAYIVLSCVGKSILDPVIGGFVEKNLFWHWAFWVQLLFGGATQLIHFVVVPEIRPTIMLDKEATRRREADPNANVWGPNENPQTSHLYERGLDFLTSTLRDVRLRAHRSLLLAP</sequence>
<comment type="caution">
    <text evidence="6">The sequence shown here is derived from an EMBL/GenBank/DDBJ whole genome shotgun (WGS) entry which is preliminary data.</text>
</comment>
<accession>A0ABR4BJ74</accession>
<evidence type="ECO:0000256" key="3">
    <source>
        <dbReference type="ARBA" id="ARBA00022989"/>
    </source>
</evidence>
<evidence type="ECO:0000313" key="6">
    <source>
        <dbReference type="EMBL" id="KAL2057868.1"/>
    </source>
</evidence>
<reference evidence="6 7" key="1">
    <citation type="submission" date="2024-09" db="EMBL/GenBank/DDBJ databases">
        <title>Rethinking Asexuality: The Enigmatic Case of Functional Sexual Genes in Lepraria (Stereocaulaceae).</title>
        <authorList>
            <person name="Doellman M."/>
            <person name="Sun Y."/>
            <person name="Barcenas-Pena A."/>
            <person name="Lumbsch H.T."/>
            <person name="Grewe F."/>
        </authorList>
    </citation>
    <scope>NUCLEOTIDE SEQUENCE [LARGE SCALE GENOMIC DNA]</scope>
    <source>
        <strain evidence="6 7">Grewe 0041</strain>
    </source>
</reference>
<name>A0ABR4BJ74_9LECA</name>
<keyword evidence="2 5" id="KW-0812">Transmembrane</keyword>
<dbReference type="Gene3D" id="1.20.1720.10">
    <property type="entry name" value="Multidrug resistance protein D"/>
    <property type="match status" value="1"/>
</dbReference>
<keyword evidence="7" id="KW-1185">Reference proteome</keyword>
<feature type="transmembrane region" description="Helical" evidence="5">
    <location>
        <begin position="6"/>
        <end position="24"/>
    </location>
</feature>
<dbReference type="SUPFAM" id="SSF103473">
    <property type="entry name" value="MFS general substrate transporter"/>
    <property type="match status" value="1"/>
</dbReference>
<protein>
    <submittedName>
        <fullName evidence="6">Uncharacterized protein</fullName>
    </submittedName>
</protein>
<keyword evidence="4 5" id="KW-0472">Membrane</keyword>
<keyword evidence="3 5" id="KW-1133">Transmembrane helix</keyword>
<feature type="transmembrane region" description="Helical" evidence="5">
    <location>
        <begin position="36"/>
        <end position="59"/>
    </location>
</feature>